<evidence type="ECO:0000256" key="5">
    <source>
        <dbReference type="ARBA" id="ARBA00022840"/>
    </source>
</evidence>
<dbReference type="InterPro" id="IPR011009">
    <property type="entry name" value="Kinase-like_dom_sf"/>
</dbReference>
<evidence type="ECO:0000256" key="4">
    <source>
        <dbReference type="ARBA" id="ARBA00022777"/>
    </source>
</evidence>
<dbReference type="GO" id="GO:0005524">
    <property type="term" value="F:ATP binding"/>
    <property type="evidence" value="ECO:0007669"/>
    <property type="project" value="UniProtKB-KW"/>
</dbReference>
<dbReference type="GO" id="GO:1903013">
    <property type="term" value="P:response to differentiation-inducing factor 1"/>
    <property type="evidence" value="ECO:0007669"/>
    <property type="project" value="TreeGrafter"/>
</dbReference>
<dbReference type="GO" id="GO:0004674">
    <property type="term" value="F:protein serine/threonine kinase activity"/>
    <property type="evidence" value="ECO:0007669"/>
    <property type="project" value="UniProtKB-KW"/>
</dbReference>
<gene>
    <name evidence="8" type="ORF">AB1Y20_007576</name>
</gene>
<name>A0AB34IWG2_PRYPA</name>
<dbReference type="PROSITE" id="PS51158">
    <property type="entry name" value="ALPHA_KINASE"/>
    <property type="match status" value="1"/>
</dbReference>
<dbReference type="Pfam" id="PF02816">
    <property type="entry name" value="Alpha_kinase"/>
    <property type="match status" value="1"/>
</dbReference>
<feature type="compositionally biased region" description="Low complexity" evidence="6">
    <location>
        <begin position="93"/>
        <end position="104"/>
    </location>
</feature>
<accession>A0AB34IWG2</accession>
<dbReference type="EMBL" id="JBGBPQ010000017">
    <property type="protein sequence ID" value="KAL1507974.1"/>
    <property type="molecule type" value="Genomic_DNA"/>
</dbReference>
<feature type="compositionally biased region" description="Gly residues" evidence="6">
    <location>
        <begin position="561"/>
        <end position="576"/>
    </location>
</feature>
<dbReference type="GO" id="GO:0031037">
    <property type="term" value="P:myosin II filament disassembly"/>
    <property type="evidence" value="ECO:0007669"/>
    <property type="project" value="TreeGrafter"/>
</dbReference>
<evidence type="ECO:0000313" key="8">
    <source>
        <dbReference type="EMBL" id="KAL1507974.1"/>
    </source>
</evidence>
<feature type="domain" description="Alpha-type protein kinase" evidence="7">
    <location>
        <begin position="197"/>
        <end position="424"/>
    </location>
</feature>
<evidence type="ECO:0000256" key="2">
    <source>
        <dbReference type="ARBA" id="ARBA00022679"/>
    </source>
</evidence>
<keyword evidence="1" id="KW-0723">Serine/threonine-protein kinase</keyword>
<keyword evidence="3" id="KW-0547">Nucleotide-binding</keyword>
<evidence type="ECO:0000259" key="7">
    <source>
        <dbReference type="PROSITE" id="PS51158"/>
    </source>
</evidence>
<feature type="region of interest" description="Disordered" evidence="6">
    <location>
        <begin position="482"/>
        <end position="512"/>
    </location>
</feature>
<reference evidence="8 9" key="1">
    <citation type="journal article" date="2024" name="Science">
        <title>Giant polyketide synthase enzymes in the biosynthesis of giant marine polyether toxins.</title>
        <authorList>
            <person name="Fallon T.R."/>
            <person name="Shende V.V."/>
            <person name="Wierzbicki I.H."/>
            <person name="Pendleton A.L."/>
            <person name="Watervoot N.F."/>
            <person name="Auber R.P."/>
            <person name="Gonzalez D.J."/>
            <person name="Wisecaver J.H."/>
            <person name="Moore B.S."/>
        </authorList>
    </citation>
    <scope>NUCLEOTIDE SEQUENCE [LARGE SCALE GENOMIC DNA]</scope>
    <source>
        <strain evidence="8 9">12B1</strain>
    </source>
</reference>
<protein>
    <recommendedName>
        <fullName evidence="7">Alpha-type protein kinase domain-containing protein</fullName>
    </recommendedName>
</protein>
<dbReference type="Gene3D" id="3.30.200.20">
    <property type="entry name" value="Phosphorylase Kinase, domain 1"/>
    <property type="match status" value="2"/>
</dbReference>
<organism evidence="8 9">
    <name type="scientific">Prymnesium parvum</name>
    <name type="common">Toxic golden alga</name>
    <dbReference type="NCBI Taxonomy" id="97485"/>
    <lineage>
        <taxon>Eukaryota</taxon>
        <taxon>Haptista</taxon>
        <taxon>Haptophyta</taxon>
        <taxon>Prymnesiophyceae</taxon>
        <taxon>Prymnesiales</taxon>
        <taxon>Prymnesiaceae</taxon>
        <taxon>Prymnesium</taxon>
    </lineage>
</organism>
<dbReference type="SMART" id="SM00811">
    <property type="entry name" value="Alpha_kinase"/>
    <property type="match status" value="1"/>
</dbReference>
<keyword evidence="4" id="KW-0418">Kinase</keyword>
<dbReference type="Proteomes" id="UP001515480">
    <property type="component" value="Unassembled WGS sequence"/>
</dbReference>
<proteinExistence type="predicted"/>
<feature type="region of interest" description="Disordered" evidence="6">
    <location>
        <begin position="551"/>
        <end position="576"/>
    </location>
</feature>
<comment type="caution">
    <text evidence="8">The sequence shown here is derived from an EMBL/GenBank/DDBJ whole genome shotgun (WGS) entry which is preliminary data.</text>
</comment>
<dbReference type="AlphaFoldDB" id="A0AB34IWG2"/>
<evidence type="ECO:0000256" key="6">
    <source>
        <dbReference type="SAM" id="MobiDB-lite"/>
    </source>
</evidence>
<feature type="compositionally biased region" description="Basic and acidic residues" evidence="6">
    <location>
        <begin position="128"/>
        <end position="138"/>
    </location>
</feature>
<dbReference type="SUPFAM" id="SSF56112">
    <property type="entry name" value="Protein kinase-like (PK-like)"/>
    <property type="match status" value="1"/>
</dbReference>
<dbReference type="PANTHER" id="PTHR45992">
    <property type="entry name" value="EUKARYOTIC ELONGATION FACTOR 2 KINASE-RELATED"/>
    <property type="match status" value="1"/>
</dbReference>
<dbReference type="InterPro" id="IPR004166">
    <property type="entry name" value="a-kinase_dom"/>
</dbReference>
<dbReference type="Gene3D" id="3.20.200.10">
    <property type="entry name" value="MHCK/EF2 kinase"/>
    <property type="match status" value="1"/>
</dbReference>
<evidence type="ECO:0000256" key="3">
    <source>
        <dbReference type="ARBA" id="ARBA00022741"/>
    </source>
</evidence>
<dbReference type="PANTHER" id="PTHR45992:SF2">
    <property type="entry name" value="EUKARYOTIC ELONGATION FACTOR 2 KINASE"/>
    <property type="match status" value="1"/>
</dbReference>
<feature type="region of interest" description="Disordered" evidence="6">
    <location>
        <begin position="93"/>
        <end position="160"/>
    </location>
</feature>
<feature type="region of interest" description="Disordered" evidence="6">
    <location>
        <begin position="434"/>
        <end position="459"/>
    </location>
</feature>
<sequence>MPSAPPPDGRTALQEYMNQLLPPLNSALNSLAAMPPADRPADPVRALSRLLSGSPSSVTPSRALASLLGMKKAEEMPLDVLCAMLLECGALRASSGSRPASPASTNTSMPDSPHFLGAEKRKLPGRFDSNDEITRLDLDGASDAGSEVAPNASRSSSGKKAWQRMLKPALRKGKSESNPWAIYEIHKQPTELCVRWDYNAEKDMWERSETLIKMERESFAHGAMRECYRMKKMSQVNAHFFFAMDWKDCNNYVAKRYINRDIPKETYFTDIQMQMVAKRYAKLYNTLHPPKGVDFLHAFVIEVERNGETLRFCVERAMEEGGYVKYNNNSGFVEYHAEGVEHAHRFTPHAFSRFTFFQSAGELMVVDIQGVDDVYTDPQIHTAGGKGYGEGNLGYGGMALFFSTSDHDSLCKNLKLPLMALSPNEKERLASYVRHETPRASATADDEEEAEGATGQMNPPAARAAARLSVVQALSILKSAEEKVKRRRSVTSPPVHEALAEASEEEERKDDELHAKDLPLALLGDDAAAAYRAVGYDEEMVEATEAIIPSFAGPGERRGGGRGGQRGRGEGGGGGEGLRGELGTVVILCRGLSASEVLPGVCLAKADEAVLKPFLARVNAKLAEVGDLSALVELAQSKAECGELPQAVELMRAAVAKASTSNEQDSLGGCALYQCLEKLGHLQLANQDAAGASESFSEAAEAAMEAGKTKLAMRLSALAEEHACEEEM</sequence>
<keyword evidence="9" id="KW-1185">Reference proteome</keyword>
<dbReference type="InterPro" id="IPR051852">
    <property type="entry name" value="Alpha-type_PK"/>
</dbReference>
<evidence type="ECO:0000313" key="9">
    <source>
        <dbReference type="Proteomes" id="UP001515480"/>
    </source>
</evidence>
<keyword evidence="5" id="KW-0067">ATP-binding</keyword>
<evidence type="ECO:0000256" key="1">
    <source>
        <dbReference type="ARBA" id="ARBA00022527"/>
    </source>
</evidence>
<keyword evidence="2" id="KW-0808">Transferase</keyword>